<proteinExistence type="predicted"/>
<reference evidence="1" key="1">
    <citation type="journal article" date="2019" name="Beilstein J. Org. Chem.">
        <title>Nanangenines: drimane sesquiterpenoids as the dominant metabolite cohort of a novel Australian fungus, Aspergillus nanangensis.</title>
        <authorList>
            <person name="Lacey H.J."/>
            <person name="Gilchrist C.L.M."/>
            <person name="Crombie A."/>
            <person name="Kalaitzis J.A."/>
            <person name="Vuong D."/>
            <person name="Rutledge P.J."/>
            <person name="Turner P."/>
            <person name="Pitt J.I."/>
            <person name="Lacey E."/>
            <person name="Chooi Y.H."/>
            <person name="Piggott A.M."/>
        </authorList>
    </citation>
    <scope>NUCLEOTIDE SEQUENCE</scope>
    <source>
        <strain evidence="1">MST-FP2251</strain>
    </source>
</reference>
<name>A0AAD4CKN7_ASPNN</name>
<dbReference type="EMBL" id="VCAU01000049">
    <property type="protein sequence ID" value="KAF9888289.1"/>
    <property type="molecule type" value="Genomic_DNA"/>
</dbReference>
<keyword evidence="2" id="KW-1185">Reference proteome</keyword>
<protein>
    <submittedName>
        <fullName evidence="1">Uncharacterized protein</fullName>
    </submittedName>
</protein>
<dbReference type="SUPFAM" id="SSF52833">
    <property type="entry name" value="Thioredoxin-like"/>
    <property type="match status" value="1"/>
</dbReference>
<dbReference type="CDD" id="cd02947">
    <property type="entry name" value="TRX_family"/>
    <property type="match status" value="1"/>
</dbReference>
<accession>A0AAD4CKN7</accession>
<organism evidence="1 2">
    <name type="scientific">Aspergillus nanangensis</name>
    <dbReference type="NCBI Taxonomy" id="2582783"/>
    <lineage>
        <taxon>Eukaryota</taxon>
        <taxon>Fungi</taxon>
        <taxon>Dikarya</taxon>
        <taxon>Ascomycota</taxon>
        <taxon>Pezizomycotina</taxon>
        <taxon>Eurotiomycetes</taxon>
        <taxon>Eurotiomycetidae</taxon>
        <taxon>Eurotiales</taxon>
        <taxon>Aspergillaceae</taxon>
        <taxon>Aspergillus</taxon>
        <taxon>Aspergillus subgen. Circumdati</taxon>
    </lineage>
</organism>
<evidence type="ECO:0000313" key="1">
    <source>
        <dbReference type="EMBL" id="KAF9888289.1"/>
    </source>
</evidence>
<dbReference type="Proteomes" id="UP001194746">
    <property type="component" value="Unassembled WGS sequence"/>
</dbReference>
<dbReference type="InterPro" id="IPR036249">
    <property type="entry name" value="Thioredoxin-like_sf"/>
</dbReference>
<dbReference type="AlphaFoldDB" id="A0AAD4CKN7"/>
<gene>
    <name evidence="1" type="ORF">FE257_008859</name>
</gene>
<reference evidence="1" key="2">
    <citation type="submission" date="2020-02" db="EMBL/GenBank/DDBJ databases">
        <authorList>
            <person name="Gilchrist C.L.M."/>
            <person name="Chooi Y.-H."/>
        </authorList>
    </citation>
    <scope>NUCLEOTIDE SEQUENCE</scope>
    <source>
        <strain evidence="1">MST-FP2251</strain>
    </source>
</reference>
<sequence length="250" mass="28764">MSDVVLEEEADYGRLQSDIFLSDHNGIRDSREQWERLVWEWESLTLIERYLYQERARSESAPPEVSEEIMHQTAHERNISLVSCTGWQTVWLRTCYNPDLANKYEEMKRESEIPGWGISGNKILDDLSRYDFDNSKDSWRQVLIRVPGITDFYGVWDIDGGGSSDMRYHSGQDGEEIIAQYLEGEEQVGTQYPGLYQGCINIDLSPELTQQHNVTAVPAMFGYKDGEQVKMLVGPRFTDSGAKEFIETVL</sequence>
<evidence type="ECO:0000313" key="2">
    <source>
        <dbReference type="Proteomes" id="UP001194746"/>
    </source>
</evidence>
<comment type="caution">
    <text evidence="1">The sequence shown here is derived from an EMBL/GenBank/DDBJ whole genome shotgun (WGS) entry which is preliminary data.</text>
</comment>
<dbReference type="Gene3D" id="3.40.30.10">
    <property type="entry name" value="Glutaredoxin"/>
    <property type="match status" value="1"/>
</dbReference>